<evidence type="ECO:0000313" key="2">
    <source>
        <dbReference type="EMBL" id="EGK59225.1"/>
    </source>
</evidence>
<dbReference type="OrthoDB" id="9804145at2"/>
<protein>
    <submittedName>
        <fullName evidence="2">Type III restriction-modification system restriction subunit</fullName>
        <ecNumber evidence="2">3.1.21.5</ecNumber>
    </submittedName>
</protein>
<keyword evidence="2" id="KW-0378">Hydrolase</keyword>
<reference evidence="2 3" key="1">
    <citation type="submission" date="2011-04" db="EMBL/GenBank/DDBJ databases">
        <authorList>
            <person name="Muzny D."/>
            <person name="Qin X."/>
            <person name="Deng J."/>
            <person name="Jiang H."/>
            <person name="Liu Y."/>
            <person name="Qu J."/>
            <person name="Song X.-Z."/>
            <person name="Zhang L."/>
            <person name="Thornton R."/>
            <person name="Coyle M."/>
            <person name="Francisco L."/>
            <person name="Jackson L."/>
            <person name="Javaid M."/>
            <person name="Korchina V."/>
            <person name="Kovar C."/>
            <person name="Mata R."/>
            <person name="Mathew T."/>
            <person name="Ngo R."/>
            <person name="Nguyen L."/>
            <person name="Nguyen N."/>
            <person name="Okwuonu G."/>
            <person name="Ongeri F."/>
            <person name="Pham C."/>
            <person name="Simmons D."/>
            <person name="Wilczek-Boney K."/>
            <person name="Hale W."/>
            <person name="Jakkamsetti A."/>
            <person name="Pham P."/>
            <person name="Ruth R."/>
            <person name="San Lucas F."/>
            <person name="Warren J."/>
            <person name="Zhang J."/>
            <person name="Zhao Z."/>
            <person name="Zhou C."/>
            <person name="Zhu D."/>
            <person name="Lee S."/>
            <person name="Bess C."/>
            <person name="Blankenburg K."/>
            <person name="Forbes L."/>
            <person name="Fu Q."/>
            <person name="Gubbala S."/>
            <person name="Hirani K."/>
            <person name="Jayaseelan J.C."/>
            <person name="Lara F."/>
            <person name="Munidasa M."/>
            <person name="Palculict T."/>
            <person name="Patil S."/>
            <person name="Pu L.-L."/>
            <person name="Saada N."/>
            <person name="Tang L."/>
            <person name="Weissenberger G."/>
            <person name="Zhu Y."/>
            <person name="Hemphill L."/>
            <person name="Shang Y."/>
            <person name="Youmans B."/>
            <person name="Ayvaz T."/>
            <person name="Ross M."/>
            <person name="Santibanez J."/>
            <person name="Aqrawi P."/>
            <person name="Gross S."/>
            <person name="Joshi V."/>
            <person name="Fowler G."/>
            <person name="Nazareth L."/>
            <person name="Reid J."/>
            <person name="Worley K."/>
            <person name="Petrosino J."/>
            <person name="Highlander S."/>
            <person name="Gibbs R."/>
        </authorList>
    </citation>
    <scope>NUCLEOTIDE SEQUENCE [LARGE SCALE GENOMIC DNA]</scope>
    <source>
        <strain evidence="2 3">DSM 2778</strain>
    </source>
</reference>
<dbReference type="EC" id="3.1.21.5" evidence="2"/>
<dbReference type="GO" id="GO:0015668">
    <property type="term" value="F:type III site-specific deoxyribonuclease activity"/>
    <property type="evidence" value="ECO:0007669"/>
    <property type="project" value="UniProtKB-EC"/>
</dbReference>
<keyword evidence="3" id="KW-1185">Reference proteome</keyword>
<feature type="domain" description="Type III restriction enzyme C-terminal endonuclease" evidence="1">
    <location>
        <begin position="5"/>
        <end position="55"/>
    </location>
</feature>
<gene>
    <name evidence="2" type="ORF">HMPREF9081_1729</name>
</gene>
<dbReference type="eggNOG" id="COG3587">
    <property type="taxonomic scope" value="Bacteria"/>
</dbReference>
<comment type="caution">
    <text evidence="2">The sequence shown here is derived from an EMBL/GenBank/DDBJ whole genome shotgun (WGS) entry which is preliminary data.</text>
</comment>
<dbReference type="Pfam" id="PF19778">
    <property type="entry name" value="RE_endonuc"/>
    <property type="match status" value="1"/>
</dbReference>
<accession>F5RN93</accession>
<evidence type="ECO:0000313" key="3">
    <source>
        <dbReference type="Proteomes" id="UP000004067"/>
    </source>
</evidence>
<name>F5RN93_9FIRM</name>
<evidence type="ECO:0000259" key="1">
    <source>
        <dbReference type="Pfam" id="PF19778"/>
    </source>
</evidence>
<organism evidence="2 3">
    <name type="scientific">Centipeda periodontii DSM 2778</name>
    <dbReference type="NCBI Taxonomy" id="888060"/>
    <lineage>
        <taxon>Bacteria</taxon>
        <taxon>Bacillati</taxon>
        <taxon>Bacillota</taxon>
        <taxon>Negativicutes</taxon>
        <taxon>Selenomonadales</taxon>
        <taxon>Selenomonadaceae</taxon>
        <taxon>Centipeda</taxon>
    </lineage>
</organism>
<dbReference type="Proteomes" id="UP000004067">
    <property type="component" value="Unassembled WGS sequence"/>
</dbReference>
<dbReference type="AlphaFoldDB" id="F5RN93"/>
<proteinExistence type="predicted"/>
<dbReference type="EMBL" id="AFHQ01000038">
    <property type="protein sequence ID" value="EGK59225.1"/>
    <property type="molecule type" value="Genomic_DNA"/>
</dbReference>
<dbReference type="InterPro" id="IPR045572">
    <property type="entry name" value="RE_endonuc_C"/>
</dbReference>
<dbReference type="STRING" id="888060.HMPREF9081_1729"/>
<sequence>MLLVFFTTNHGEKKLYFVLETKGSTLQEDLRPTEGAKIRCGKAHFAALGEKAQFMPIDDFSDFMHEI</sequence>
<dbReference type="HOGENOM" id="CLU_2804598_0_0_9"/>